<dbReference type="Proteomes" id="UP000593998">
    <property type="component" value="Chromosome"/>
</dbReference>
<evidence type="ECO:0000256" key="7">
    <source>
        <dbReference type="SAM" id="MobiDB-lite"/>
    </source>
</evidence>
<dbReference type="InterPro" id="IPR011009">
    <property type="entry name" value="Kinase-like_dom_sf"/>
</dbReference>
<keyword evidence="8" id="KW-0812">Transmembrane</keyword>
<dbReference type="Gene3D" id="3.30.200.20">
    <property type="entry name" value="Phosphorylase Kinase, domain 1"/>
    <property type="match status" value="1"/>
</dbReference>
<evidence type="ECO:0000256" key="2">
    <source>
        <dbReference type="ARBA" id="ARBA00022527"/>
    </source>
</evidence>
<evidence type="ECO:0000313" key="11">
    <source>
        <dbReference type="Proteomes" id="UP000593998"/>
    </source>
</evidence>
<evidence type="ECO:0000313" key="10">
    <source>
        <dbReference type="EMBL" id="QOK22740.1"/>
    </source>
</evidence>
<keyword evidence="4" id="KW-0547">Nucleotide-binding</keyword>
<keyword evidence="8" id="KW-1133">Transmembrane helix</keyword>
<dbReference type="PROSITE" id="PS50011">
    <property type="entry name" value="PROTEIN_KINASE_DOM"/>
    <property type="match status" value="1"/>
</dbReference>
<organism evidence="10 11">
    <name type="scientific">Janibacter indicus</name>
    <dbReference type="NCBI Taxonomy" id="857417"/>
    <lineage>
        <taxon>Bacteria</taxon>
        <taxon>Bacillati</taxon>
        <taxon>Actinomycetota</taxon>
        <taxon>Actinomycetes</taxon>
        <taxon>Micrococcales</taxon>
        <taxon>Intrasporangiaceae</taxon>
        <taxon>Janibacter</taxon>
    </lineage>
</organism>
<evidence type="ECO:0000256" key="4">
    <source>
        <dbReference type="ARBA" id="ARBA00022741"/>
    </source>
</evidence>
<name>A0A7L9J216_9MICO</name>
<dbReference type="AlphaFoldDB" id="A0A7L9J216"/>
<evidence type="ECO:0000256" key="1">
    <source>
        <dbReference type="ARBA" id="ARBA00012513"/>
    </source>
</evidence>
<keyword evidence="3" id="KW-0808">Transferase</keyword>
<feature type="compositionally biased region" description="Low complexity" evidence="7">
    <location>
        <begin position="334"/>
        <end position="374"/>
    </location>
</feature>
<feature type="compositionally biased region" description="Low complexity" evidence="7">
    <location>
        <begin position="384"/>
        <end position="449"/>
    </location>
</feature>
<evidence type="ECO:0000256" key="8">
    <source>
        <dbReference type="SAM" id="Phobius"/>
    </source>
</evidence>
<keyword evidence="5 10" id="KW-0418">Kinase</keyword>
<feature type="region of interest" description="Disordered" evidence="7">
    <location>
        <begin position="274"/>
        <end position="297"/>
    </location>
</feature>
<dbReference type="GO" id="GO:0004674">
    <property type="term" value="F:protein serine/threonine kinase activity"/>
    <property type="evidence" value="ECO:0007669"/>
    <property type="project" value="UniProtKB-KW"/>
</dbReference>
<dbReference type="Gene3D" id="1.10.510.10">
    <property type="entry name" value="Transferase(Phosphotransferase) domain 1"/>
    <property type="match status" value="1"/>
</dbReference>
<dbReference type="GO" id="GO:0005524">
    <property type="term" value="F:ATP binding"/>
    <property type="evidence" value="ECO:0007669"/>
    <property type="project" value="UniProtKB-KW"/>
</dbReference>
<dbReference type="PANTHER" id="PTHR43289:SF6">
    <property type="entry name" value="SERINE_THREONINE-PROTEIN KINASE NEKL-3"/>
    <property type="match status" value="1"/>
</dbReference>
<dbReference type="EC" id="2.7.11.1" evidence="1"/>
<evidence type="ECO:0000259" key="9">
    <source>
        <dbReference type="PROSITE" id="PS50011"/>
    </source>
</evidence>
<feature type="compositionally biased region" description="Low complexity" evidence="7">
    <location>
        <begin position="274"/>
        <end position="291"/>
    </location>
</feature>
<feature type="transmembrane region" description="Helical" evidence="8">
    <location>
        <begin position="302"/>
        <end position="321"/>
    </location>
</feature>
<gene>
    <name evidence="10" type="ORF">IGS73_17110</name>
</gene>
<evidence type="ECO:0000256" key="5">
    <source>
        <dbReference type="ARBA" id="ARBA00022777"/>
    </source>
</evidence>
<dbReference type="SUPFAM" id="SSF56112">
    <property type="entry name" value="Protein kinase-like (PK-like)"/>
    <property type="match status" value="1"/>
</dbReference>
<dbReference type="EMBL" id="CP062789">
    <property type="protein sequence ID" value="QOK22740.1"/>
    <property type="molecule type" value="Genomic_DNA"/>
</dbReference>
<keyword evidence="8" id="KW-0472">Membrane</keyword>
<dbReference type="RefSeq" id="WP_192911116.1">
    <property type="nucleotide sequence ID" value="NZ_CP062789.1"/>
</dbReference>
<dbReference type="InterPro" id="IPR000719">
    <property type="entry name" value="Prot_kinase_dom"/>
</dbReference>
<dbReference type="Pfam" id="PF00069">
    <property type="entry name" value="Pkinase"/>
    <property type="match status" value="1"/>
</dbReference>
<keyword evidence="6" id="KW-0067">ATP-binding</keyword>
<accession>A0A7L9J216</accession>
<reference evidence="10 11" key="1">
    <citation type="submission" date="2020-10" db="EMBL/GenBank/DDBJ databases">
        <title>Janibacter indicus TT2 genome sequence.</title>
        <authorList>
            <person name="Lee K."/>
            <person name="Ganzorig M."/>
        </authorList>
    </citation>
    <scope>NUCLEOTIDE SEQUENCE [LARGE SCALE GENOMIC DNA]</scope>
    <source>
        <strain evidence="10 11">TT2</strain>
    </source>
</reference>
<dbReference type="SMART" id="SM00220">
    <property type="entry name" value="S_TKc"/>
    <property type="match status" value="1"/>
</dbReference>
<sequence>MSSDTAPRAAGRYERVLVRDPGSSHPTWLGRDTVLQRSVVLQQLVVAPEHLAQALREARALTAVDHPNLVAVHDVVADEDPPLVVLELVDGPTLTALVREHGRRSPREVALVGSQVAAALAAVHRAGVVHGGVGPSSVVMGPGDEAKLAPPATPEHGLAGESGRSADVWALGRTLDVVLAVRPDTAGAIGPVLAAMVADDSHSRITAAEASARLAEVAQEAPAPVVGFGLFPWDDGEDVAATRPVRAAREGRHTRAASAGGGAVQPAAVAGGALQTAGADGGPPASGSTATGRDRRRRRGGLLLVGVAGAALLVVGAALALTGREDSAVPDGVPTSTTTISTSTSTTRTGTPTTATSTASPTSTTTAPQLTTAPPAAPPPPPATTRAPAPTTTTSTTSSSTSSTTSSSTTPSMTTSTSSTTPAFTPSPTSEPSTTPTTPTSEPSTTSVPTTPPAPTTAPTQTSAPSSSLAPSVDGP</sequence>
<protein>
    <recommendedName>
        <fullName evidence="1">non-specific serine/threonine protein kinase</fullName>
        <ecNumber evidence="1">2.7.11.1</ecNumber>
    </recommendedName>
</protein>
<evidence type="ECO:0000256" key="6">
    <source>
        <dbReference type="ARBA" id="ARBA00022840"/>
    </source>
</evidence>
<feature type="compositionally biased region" description="Low complexity" evidence="7">
    <location>
        <begin position="457"/>
        <end position="476"/>
    </location>
</feature>
<proteinExistence type="predicted"/>
<feature type="domain" description="Protein kinase" evidence="9">
    <location>
        <begin position="13"/>
        <end position="340"/>
    </location>
</feature>
<dbReference type="PANTHER" id="PTHR43289">
    <property type="entry name" value="MITOGEN-ACTIVATED PROTEIN KINASE KINASE KINASE 20-RELATED"/>
    <property type="match status" value="1"/>
</dbReference>
<evidence type="ECO:0000256" key="3">
    <source>
        <dbReference type="ARBA" id="ARBA00022679"/>
    </source>
</evidence>
<feature type="region of interest" description="Disordered" evidence="7">
    <location>
        <begin position="326"/>
        <end position="476"/>
    </location>
</feature>
<keyword evidence="2" id="KW-0723">Serine/threonine-protein kinase</keyword>